<organism evidence="2 3">
    <name type="scientific">Seohaeicola zhoushanensis</name>
    <dbReference type="NCBI Taxonomy" id="1569283"/>
    <lineage>
        <taxon>Bacteria</taxon>
        <taxon>Pseudomonadati</taxon>
        <taxon>Pseudomonadota</taxon>
        <taxon>Alphaproteobacteria</taxon>
        <taxon>Rhodobacterales</taxon>
        <taxon>Roseobacteraceae</taxon>
        <taxon>Seohaeicola</taxon>
    </lineage>
</organism>
<evidence type="ECO:0000313" key="3">
    <source>
        <dbReference type="Proteomes" id="UP000626220"/>
    </source>
</evidence>
<evidence type="ECO:0000259" key="1">
    <source>
        <dbReference type="Pfam" id="PF08885"/>
    </source>
</evidence>
<evidence type="ECO:0000313" key="2">
    <source>
        <dbReference type="EMBL" id="GHF47156.1"/>
    </source>
</evidence>
<accession>A0A8J3GX41</accession>
<reference evidence="2" key="1">
    <citation type="journal article" date="2014" name="Int. J. Syst. Evol. Microbiol.">
        <title>Complete genome sequence of Corynebacterium casei LMG S-19264T (=DSM 44701T), isolated from a smear-ripened cheese.</title>
        <authorList>
            <consortium name="US DOE Joint Genome Institute (JGI-PGF)"/>
            <person name="Walter F."/>
            <person name="Albersmeier A."/>
            <person name="Kalinowski J."/>
            <person name="Ruckert C."/>
        </authorList>
    </citation>
    <scope>NUCLEOTIDE SEQUENCE</scope>
    <source>
        <strain evidence="2">KCTC 42650</strain>
    </source>
</reference>
<dbReference type="Proteomes" id="UP000626220">
    <property type="component" value="Unassembled WGS sequence"/>
</dbReference>
<dbReference type="RefSeq" id="WP_229863971.1">
    <property type="nucleotide sequence ID" value="NZ_BNCJ01000003.1"/>
</dbReference>
<dbReference type="EMBL" id="BNCJ01000003">
    <property type="protein sequence ID" value="GHF47156.1"/>
    <property type="molecule type" value="Genomic_DNA"/>
</dbReference>
<reference evidence="2" key="2">
    <citation type="submission" date="2020-09" db="EMBL/GenBank/DDBJ databases">
        <authorList>
            <person name="Sun Q."/>
            <person name="Kim S."/>
        </authorList>
    </citation>
    <scope>NUCLEOTIDE SEQUENCE</scope>
    <source>
        <strain evidence="2">KCTC 42650</strain>
    </source>
</reference>
<dbReference type="Pfam" id="PF08885">
    <property type="entry name" value="GSCFA"/>
    <property type="match status" value="1"/>
</dbReference>
<dbReference type="AlphaFoldDB" id="A0A8J3GX41"/>
<dbReference type="InterPro" id="IPR014982">
    <property type="entry name" value="GSCFA"/>
</dbReference>
<gene>
    <name evidence="2" type="ORF">GCM10017056_18580</name>
</gene>
<keyword evidence="3" id="KW-1185">Reference proteome</keyword>
<sequence length="347" mass="38231">MPYSDLPPSAFWKLCREDAEFRIEEIHLPKARIAPGEKVVTAGSCFAQNISRYLERSTLTLAQAEPAPKGMAEAVARRFGYGLYSARYGNIYTARQLRQLIEDAETARQHEGAVWERDGRFYDALRPGVEPEGLGSPEEVIAHRAEHLQAVAGLLAEADVLIFTLGLTETWEDARTGLVFPTAPGVIAGTFDPERHRFLNQTHAEVMADLEAALARLRARRPALRVILTVSPVPLTATASGQHVLTATTWSKAVLRAVAGELAERHEWVDYFPSYELVAGLPFGAASYEANLRSVSAAAVERVMQVFFAAHGATLSEAAKAPNVPRRVRRRQEEICEEALLEAFARS</sequence>
<proteinExistence type="predicted"/>
<name>A0A8J3GX41_9RHOB</name>
<comment type="caution">
    <text evidence="2">The sequence shown here is derived from an EMBL/GenBank/DDBJ whole genome shotgun (WGS) entry which is preliminary data.</text>
</comment>
<feature type="domain" description="GSCFA" evidence="1">
    <location>
        <begin position="38"/>
        <end position="307"/>
    </location>
</feature>
<protein>
    <recommendedName>
        <fullName evidence="1">GSCFA domain-containing protein</fullName>
    </recommendedName>
</protein>